<dbReference type="RefSeq" id="XP_016609948.1">
    <property type="nucleotide sequence ID" value="XM_016757290.1"/>
</dbReference>
<dbReference type="Proteomes" id="UP000053201">
    <property type="component" value="Unassembled WGS sequence"/>
</dbReference>
<organism evidence="1 2">
    <name type="scientific">Spizellomyces punctatus (strain DAOM BR117)</name>
    <dbReference type="NCBI Taxonomy" id="645134"/>
    <lineage>
        <taxon>Eukaryota</taxon>
        <taxon>Fungi</taxon>
        <taxon>Fungi incertae sedis</taxon>
        <taxon>Chytridiomycota</taxon>
        <taxon>Chytridiomycota incertae sedis</taxon>
        <taxon>Chytridiomycetes</taxon>
        <taxon>Spizellomycetales</taxon>
        <taxon>Spizellomycetaceae</taxon>
        <taxon>Spizellomyces</taxon>
    </lineage>
</organism>
<accession>A0A0L0HM62</accession>
<dbReference type="OrthoDB" id="2101583at2759"/>
<reference evidence="1 2" key="1">
    <citation type="submission" date="2009-08" db="EMBL/GenBank/DDBJ databases">
        <title>The Genome Sequence of Spizellomyces punctatus strain DAOM BR117.</title>
        <authorList>
            <consortium name="The Broad Institute Genome Sequencing Platform"/>
            <person name="Russ C."/>
            <person name="Cuomo C."/>
            <person name="Shea T."/>
            <person name="Young S.K."/>
            <person name="Zeng Q."/>
            <person name="Koehrsen M."/>
            <person name="Haas B."/>
            <person name="Borodovsky M."/>
            <person name="Guigo R."/>
            <person name="Alvarado L."/>
            <person name="Berlin A."/>
            <person name="Bochicchio J."/>
            <person name="Borenstein D."/>
            <person name="Chapman S."/>
            <person name="Chen Z."/>
            <person name="Engels R."/>
            <person name="Freedman E."/>
            <person name="Gellesch M."/>
            <person name="Goldberg J."/>
            <person name="Griggs A."/>
            <person name="Gujja S."/>
            <person name="Heiman D."/>
            <person name="Hepburn T."/>
            <person name="Howarth C."/>
            <person name="Jen D."/>
            <person name="Larson L."/>
            <person name="Lewis B."/>
            <person name="Mehta T."/>
            <person name="Park D."/>
            <person name="Pearson M."/>
            <person name="Roberts A."/>
            <person name="Saif S."/>
            <person name="Shenoy N."/>
            <person name="Sisk P."/>
            <person name="Stolte C."/>
            <person name="Sykes S."/>
            <person name="Thomson T."/>
            <person name="Walk T."/>
            <person name="White J."/>
            <person name="Yandava C."/>
            <person name="Burger G."/>
            <person name="Gray M.W."/>
            <person name="Holland P.W.H."/>
            <person name="King N."/>
            <person name="Lang F.B.F."/>
            <person name="Roger A.J."/>
            <person name="Ruiz-Trillo I."/>
            <person name="Lander E."/>
            <person name="Nusbaum C."/>
        </authorList>
    </citation>
    <scope>NUCLEOTIDE SEQUENCE [LARGE SCALE GENOMIC DNA]</scope>
    <source>
        <strain evidence="1 2">DAOM BR117</strain>
    </source>
</reference>
<sequence length="87" mass="10183">MIPWRQALHAHLVETLANNRLFQKFAVTTEQKISELSGKGARRAQEFQSELSNPETMYETKEKMMTFMEEFKKELKEGAERTFGGKR</sequence>
<dbReference type="GeneID" id="27692258"/>
<dbReference type="AlphaFoldDB" id="A0A0L0HM62"/>
<keyword evidence="2" id="KW-1185">Reference proteome</keyword>
<gene>
    <name evidence="1" type="ORF">SPPG_09133</name>
</gene>
<dbReference type="InParanoid" id="A0A0L0HM62"/>
<evidence type="ECO:0000313" key="1">
    <source>
        <dbReference type="EMBL" id="KND01909.1"/>
    </source>
</evidence>
<proteinExistence type="predicted"/>
<name>A0A0L0HM62_SPIPD</name>
<protein>
    <submittedName>
        <fullName evidence="1">Uncharacterized protein</fullName>
    </submittedName>
</protein>
<dbReference type="VEuPathDB" id="FungiDB:SPPG_09133"/>
<evidence type="ECO:0000313" key="2">
    <source>
        <dbReference type="Proteomes" id="UP000053201"/>
    </source>
</evidence>
<dbReference type="EMBL" id="KQ257454">
    <property type="protein sequence ID" value="KND01909.1"/>
    <property type="molecule type" value="Genomic_DNA"/>
</dbReference>